<protein>
    <submittedName>
        <fullName evidence="2">Uncharacterized protein</fullName>
    </submittedName>
</protein>
<dbReference type="RefSeq" id="XP_059601051.1">
    <property type="nucleotide sequence ID" value="XM_059748652.1"/>
</dbReference>
<dbReference type="KEGG" id="ang:An07g08500"/>
<accession>A0AAJ8BRF0</accession>
<name>A0AAJ8BRF0_ASPNG</name>
<proteinExistence type="predicted"/>
<evidence type="ECO:0000256" key="1">
    <source>
        <dbReference type="SAM" id="MobiDB-lite"/>
    </source>
</evidence>
<dbReference type="GeneID" id="84591504"/>
<evidence type="ECO:0000313" key="2">
    <source>
        <dbReference type="RefSeq" id="XP_059601051.1"/>
    </source>
</evidence>
<dbReference type="VEuPathDB" id="FungiDB:An07g08500"/>
<organism evidence="2">
    <name type="scientific">Aspergillus niger</name>
    <dbReference type="NCBI Taxonomy" id="5061"/>
    <lineage>
        <taxon>Eukaryota</taxon>
        <taxon>Fungi</taxon>
        <taxon>Dikarya</taxon>
        <taxon>Ascomycota</taxon>
        <taxon>Pezizomycotina</taxon>
        <taxon>Eurotiomycetes</taxon>
        <taxon>Eurotiomycetidae</taxon>
        <taxon>Eurotiales</taxon>
        <taxon>Aspergillaceae</taxon>
        <taxon>Aspergillus</taxon>
        <taxon>Aspergillus subgen. Circumdati</taxon>
    </lineage>
</organism>
<gene>
    <name evidence="2" type="ORF">An07g08500</name>
</gene>
<dbReference type="AlphaFoldDB" id="A0AAJ8BRF0"/>
<reference evidence="2" key="2">
    <citation type="submission" date="2025-08" db="UniProtKB">
        <authorList>
            <consortium name="RefSeq"/>
        </authorList>
    </citation>
    <scope>IDENTIFICATION</scope>
</reference>
<feature type="region of interest" description="Disordered" evidence="1">
    <location>
        <begin position="72"/>
        <end position="94"/>
    </location>
</feature>
<feature type="compositionally biased region" description="Polar residues" evidence="1">
    <location>
        <begin position="80"/>
        <end position="93"/>
    </location>
</feature>
<reference evidence="2" key="1">
    <citation type="submission" date="2025-02" db="EMBL/GenBank/DDBJ databases">
        <authorList>
            <consortium name="NCBI Genome Project"/>
        </authorList>
    </citation>
    <scope>NUCLEOTIDE SEQUENCE</scope>
</reference>
<sequence>MLVTCYEASSIQKKSATQTSWGHPGKREIECLESSSKPRTCPGVVSTAPARGEIQGRKDEAANQVIRHSSDTLTMGGMSSLGTARQSSGNAQETVAGDLDRQAESSLLSRLASPSDCLGDVASGLLSTTQLLPVADAVQRWNQLLHSKLQFIRNDPRKSKIAVVVVVVLPKWSTTTIPVTRTKYGFTLPQLGSSNVSVNDRWIDSSKLNISNQLLPDLVSKLPTLAETVILSLTPNKYTNLSKHTATSIPLNRTVPIQPLCLHPSYVISYPLEHCNWISALLPGQQARLDPNPGHTGLLTTTVFEDEVMLRTGWCLTGWVAGYAEGVLDLGLGQCEDLPSILMEGIGMIFYEDLLEEMGLYSLLSAM</sequence>